<keyword evidence="5" id="KW-0732">Signal</keyword>
<dbReference type="AlphaFoldDB" id="A0A4Z0LXE2"/>
<gene>
    <name evidence="7" type="ORF">E4634_17520</name>
</gene>
<keyword evidence="1 4" id="KW-0349">Heme</keyword>
<reference evidence="7 8" key="1">
    <citation type="submission" date="2019-04" db="EMBL/GenBank/DDBJ databases">
        <title>Taxonomy of novel Haliea sp. from mangrove soil of West Coast of India.</title>
        <authorList>
            <person name="Verma A."/>
            <person name="Kumar P."/>
            <person name="Krishnamurthi S."/>
        </authorList>
    </citation>
    <scope>NUCLEOTIDE SEQUENCE [LARGE SCALE GENOMIC DNA]</scope>
    <source>
        <strain evidence="7 8">SAOS-164</strain>
    </source>
</reference>
<comment type="caution">
    <text evidence="7">The sequence shown here is derived from an EMBL/GenBank/DDBJ whole genome shotgun (WGS) entry which is preliminary data.</text>
</comment>
<dbReference type="InterPro" id="IPR009056">
    <property type="entry name" value="Cyt_c-like_dom"/>
</dbReference>
<sequence length="167" mass="18179">MTTLQQRIIRTLGTACTLGALALLPGQALAAGDIGESNRGTYMDAWQAGRNTFVDACSTCHGAFGYGDGISAKALEIAPSDLTQLTRRNGGEFPWVYVYEVIDGRKPVASHGPAGMPAWGRIWTQSLPYDNARDADIYVRGRIFELLLYLDSAQEPEPEQVEEPSQD</sequence>
<dbReference type="OrthoDB" id="9779283at2"/>
<dbReference type="InterPro" id="IPR036909">
    <property type="entry name" value="Cyt_c-like_dom_sf"/>
</dbReference>
<evidence type="ECO:0000259" key="6">
    <source>
        <dbReference type="PROSITE" id="PS51007"/>
    </source>
</evidence>
<proteinExistence type="predicted"/>
<dbReference type="SUPFAM" id="SSF46626">
    <property type="entry name" value="Cytochrome c"/>
    <property type="match status" value="1"/>
</dbReference>
<evidence type="ECO:0000313" key="8">
    <source>
        <dbReference type="Proteomes" id="UP000298050"/>
    </source>
</evidence>
<dbReference type="GO" id="GO:0046872">
    <property type="term" value="F:metal ion binding"/>
    <property type="evidence" value="ECO:0007669"/>
    <property type="project" value="UniProtKB-KW"/>
</dbReference>
<evidence type="ECO:0000256" key="5">
    <source>
        <dbReference type="SAM" id="SignalP"/>
    </source>
</evidence>
<evidence type="ECO:0000256" key="4">
    <source>
        <dbReference type="PROSITE-ProRule" id="PRU00433"/>
    </source>
</evidence>
<accession>A0A4Z0LXE2</accession>
<dbReference type="EMBL" id="SRLE01000012">
    <property type="protein sequence ID" value="TGD71910.1"/>
    <property type="molecule type" value="Genomic_DNA"/>
</dbReference>
<keyword evidence="8" id="KW-1185">Reference proteome</keyword>
<evidence type="ECO:0000313" key="7">
    <source>
        <dbReference type="EMBL" id="TGD71910.1"/>
    </source>
</evidence>
<feature type="domain" description="Cytochrome c" evidence="6">
    <location>
        <begin position="44"/>
        <end position="143"/>
    </location>
</feature>
<protein>
    <recommendedName>
        <fullName evidence="6">Cytochrome c domain-containing protein</fullName>
    </recommendedName>
</protein>
<dbReference type="Proteomes" id="UP000298050">
    <property type="component" value="Unassembled WGS sequence"/>
</dbReference>
<dbReference type="RefSeq" id="WP_135445954.1">
    <property type="nucleotide sequence ID" value="NZ_SRLE01000012.1"/>
</dbReference>
<evidence type="ECO:0000256" key="3">
    <source>
        <dbReference type="ARBA" id="ARBA00023004"/>
    </source>
</evidence>
<organism evidence="7 8">
    <name type="scientific">Mangrovimicrobium sediminis</name>
    <dbReference type="NCBI Taxonomy" id="2562682"/>
    <lineage>
        <taxon>Bacteria</taxon>
        <taxon>Pseudomonadati</taxon>
        <taxon>Pseudomonadota</taxon>
        <taxon>Gammaproteobacteria</taxon>
        <taxon>Cellvibrionales</taxon>
        <taxon>Halieaceae</taxon>
        <taxon>Mangrovimicrobium</taxon>
    </lineage>
</organism>
<feature type="chain" id="PRO_5021254236" description="Cytochrome c domain-containing protein" evidence="5">
    <location>
        <begin position="31"/>
        <end position="167"/>
    </location>
</feature>
<name>A0A4Z0LXE2_9GAMM</name>
<keyword evidence="3 4" id="KW-0408">Iron</keyword>
<keyword evidence="2 4" id="KW-0479">Metal-binding</keyword>
<dbReference type="GO" id="GO:0020037">
    <property type="term" value="F:heme binding"/>
    <property type="evidence" value="ECO:0007669"/>
    <property type="project" value="InterPro"/>
</dbReference>
<dbReference type="GO" id="GO:0009055">
    <property type="term" value="F:electron transfer activity"/>
    <property type="evidence" value="ECO:0007669"/>
    <property type="project" value="InterPro"/>
</dbReference>
<evidence type="ECO:0000256" key="2">
    <source>
        <dbReference type="ARBA" id="ARBA00022723"/>
    </source>
</evidence>
<feature type="signal peptide" evidence="5">
    <location>
        <begin position="1"/>
        <end position="30"/>
    </location>
</feature>
<dbReference type="PROSITE" id="PS51007">
    <property type="entry name" value="CYTC"/>
    <property type="match status" value="1"/>
</dbReference>
<evidence type="ECO:0000256" key="1">
    <source>
        <dbReference type="ARBA" id="ARBA00022617"/>
    </source>
</evidence>
<dbReference type="Gene3D" id="1.10.760.10">
    <property type="entry name" value="Cytochrome c-like domain"/>
    <property type="match status" value="1"/>
</dbReference>